<dbReference type="RefSeq" id="WP_209141572.1">
    <property type="nucleotide sequence ID" value="NZ_JAGHKO010000010.1"/>
</dbReference>
<dbReference type="Gene3D" id="2.60.40.10">
    <property type="entry name" value="Immunoglobulins"/>
    <property type="match status" value="1"/>
</dbReference>
<dbReference type="Pfam" id="PF01833">
    <property type="entry name" value="TIG"/>
    <property type="match status" value="1"/>
</dbReference>
<keyword evidence="4" id="KW-1185">Reference proteome</keyword>
<comment type="caution">
    <text evidence="3">The sequence shown here is derived from an EMBL/GenBank/DDBJ whole genome shotgun (WGS) entry which is preliminary data.</text>
</comment>
<dbReference type="InterPro" id="IPR002909">
    <property type="entry name" value="IPT_dom"/>
</dbReference>
<feature type="signal peptide" evidence="1">
    <location>
        <begin position="1"/>
        <end position="19"/>
    </location>
</feature>
<dbReference type="SUPFAM" id="SSF81296">
    <property type="entry name" value="E set domains"/>
    <property type="match status" value="1"/>
</dbReference>
<feature type="chain" id="PRO_5046425107" evidence="1">
    <location>
        <begin position="20"/>
        <end position="414"/>
    </location>
</feature>
<evidence type="ECO:0000256" key="1">
    <source>
        <dbReference type="SAM" id="SignalP"/>
    </source>
</evidence>
<reference evidence="3 4" key="1">
    <citation type="submission" date="2021-03" db="EMBL/GenBank/DDBJ databases">
        <title>Assistant Professor.</title>
        <authorList>
            <person name="Huq M.A."/>
        </authorList>
    </citation>
    <scope>NUCLEOTIDE SEQUENCE [LARGE SCALE GENOMIC DNA]</scope>
    <source>
        <strain evidence="3 4">MAH-29</strain>
    </source>
</reference>
<dbReference type="EMBL" id="JAGHKO010000010">
    <property type="protein sequence ID" value="MBO9203518.1"/>
    <property type="molecule type" value="Genomic_DNA"/>
</dbReference>
<accession>A0ABS3Z0H5</accession>
<dbReference type="Proteomes" id="UP000677244">
    <property type="component" value="Unassembled WGS sequence"/>
</dbReference>
<sequence length="414" mass="44866">MKQKLFLLFALFSMSLLFSCSKSDSGDTPKDETIAFYAISQKLYNGTVVTLTGYNFGTDTSQVKLTLDGKKMIITAMTNTSLTFTIPQDFLPSGQKDCTLEISRGIAYIGTQSQVMVYYLEPHGWFYPTTLTKYSSTNSQTFTDLIFPTDSIGYAIRYRELYMTADGGISWRRDGSDVGVGKAVASSDGKNVWIEFIGSVGISADAGANWKIGANGSSFNSQIVGLYTTGAANGLSALIKGQLYDINGSFTGAAVKYQSSFYNGSDNLWQKMSVIDKNNLIIAGNSKNVVLEKAGAFSEVDISSVSSSATVKALQLVDPNTAFLVNGNNELIKYAGNTWTKLTQPAYAVYFTNTTTGYIGYNNKILKTTDGGASWKEEFTLNAADKVDVLCARNGKVWAFGNNDAAGFVLKYNP</sequence>
<protein>
    <submittedName>
        <fullName evidence="3">IPT/TIG domain-containing protein</fullName>
    </submittedName>
</protein>
<feature type="domain" description="IPT/TIG" evidence="2">
    <location>
        <begin position="44"/>
        <end position="104"/>
    </location>
</feature>
<organism evidence="3 4">
    <name type="scientific">Niastella soli</name>
    <dbReference type="NCBI Taxonomy" id="2821487"/>
    <lineage>
        <taxon>Bacteria</taxon>
        <taxon>Pseudomonadati</taxon>
        <taxon>Bacteroidota</taxon>
        <taxon>Chitinophagia</taxon>
        <taxon>Chitinophagales</taxon>
        <taxon>Chitinophagaceae</taxon>
        <taxon>Niastella</taxon>
    </lineage>
</organism>
<evidence type="ECO:0000259" key="2">
    <source>
        <dbReference type="Pfam" id="PF01833"/>
    </source>
</evidence>
<evidence type="ECO:0000313" key="3">
    <source>
        <dbReference type="EMBL" id="MBO9203518.1"/>
    </source>
</evidence>
<dbReference type="CDD" id="cd00603">
    <property type="entry name" value="IPT_PCSR"/>
    <property type="match status" value="1"/>
</dbReference>
<proteinExistence type="predicted"/>
<name>A0ABS3Z0H5_9BACT</name>
<evidence type="ECO:0000313" key="4">
    <source>
        <dbReference type="Proteomes" id="UP000677244"/>
    </source>
</evidence>
<dbReference type="SUPFAM" id="SSF110296">
    <property type="entry name" value="Oligoxyloglucan reducing end-specific cellobiohydrolase"/>
    <property type="match status" value="1"/>
</dbReference>
<dbReference type="PROSITE" id="PS51257">
    <property type="entry name" value="PROKAR_LIPOPROTEIN"/>
    <property type="match status" value="1"/>
</dbReference>
<dbReference type="InterPro" id="IPR014756">
    <property type="entry name" value="Ig_E-set"/>
</dbReference>
<dbReference type="InterPro" id="IPR013783">
    <property type="entry name" value="Ig-like_fold"/>
</dbReference>
<keyword evidence="1" id="KW-0732">Signal</keyword>
<gene>
    <name evidence="3" type="ORF">J7I42_24755</name>
</gene>